<feature type="compositionally biased region" description="Polar residues" evidence="2">
    <location>
        <begin position="269"/>
        <end position="281"/>
    </location>
</feature>
<dbReference type="Proteomes" id="UP000693942">
    <property type="component" value="Unassembled WGS sequence"/>
</dbReference>
<organism evidence="4 5">
    <name type="scientific">Fusarium oxysporum f. sp. raphani</name>
    <dbReference type="NCBI Taxonomy" id="96318"/>
    <lineage>
        <taxon>Eukaryota</taxon>
        <taxon>Fungi</taxon>
        <taxon>Dikarya</taxon>
        <taxon>Ascomycota</taxon>
        <taxon>Pezizomycotina</taxon>
        <taxon>Sordariomycetes</taxon>
        <taxon>Hypocreomycetidae</taxon>
        <taxon>Hypocreales</taxon>
        <taxon>Nectriaceae</taxon>
        <taxon>Fusarium</taxon>
        <taxon>Fusarium oxysporum species complex</taxon>
    </lineage>
</organism>
<gene>
    <name evidence="4" type="ORF">Forpi1262_v000974</name>
</gene>
<sequence length="309" mass="32905">MSSNRYLRYTSLNRSPTPPPPLFCTYTPALSSVGWDRVVALRSLHYNKPPSFSRISLLPSSLSTPQSIRYFVVPISHYLINTQSFFQPQTKPSPTFKMKYTLATIAALASVALAKPAFLNTEFDLTEGKPYTIRYSGCDDGCTIVLQNGPSDDLSDYKTLTTSATGDSFTFTPSELPSDTYNFKITDKAGEVNYSAQFPYKGSYAAPSVTKSATATAETTAVVSTKEATTLASVTKSAEETTTVAKPIIPTHAPSKNATTPTAAHPTPSKTGSAGGQTSVPSVPESGAARMTSSLALIAGAVMAMVYLN</sequence>
<evidence type="ECO:0000313" key="5">
    <source>
        <dbReference type="Proteomes" id="UP000693942"/>
    </source>
</evidence>
<feature type="domain" description="Yeast cell wall synthesis Kre9/Knh1-like N-terminal" evidence="3">
    <location>
        <begin position="125"/>
        <end position="198"/>
    </location>
</feature>
<dbReference type="InterPro" id="IPR018466">
    <property type="entry name" value="Kre9/Knh1-like_N"/>
</dbReference>
<comment type="caution">
    <text evidence="4">The sequence shown here is derived from an EMBL/GenBank/DDBJ whole genome shotgun (WGS) entry which is preliminary data.</text>
</comment>
<feature type="compositionally biased region" description="Low complexity" evidence="2">
    <location>
        <begin position="258"/>
        <end position="268"/>
    </location>
</feature>
<dbReference type="InterPro" id="IPR052982">
    <property type="entry name" value="SRP1/TIP1-like"/>
</dbReference>
<dbReference type="AlphaFoldDB" id="A0A8J5QBX3"/>
<evidence type="ECO:0000256" key="1">
    <source>
        <dbReference type="ARBA" id="ARBA00022729"/>
    </source>
</evidence>
<evidence type="ECO:0000313" key="4">
    <source>
        <dbReference type="EMBL" id="KAG7437372.1"/>
    </source>
</evidence>
<dbReference type="EMBL" id="JAELUR010000001">
    <property type="protein sequence ID" value="KAG7437372.1"/>
    <property type="molecule type" value="Genomic_DNA"/>
</dbReference>
<evidence type="ECO:0000256" key="2">
    <source>
        <dbReference type="SAM" id="MobiDB-lite"/>
    </source>
</evidence>
<proteinExistence type="predicted"/>
<dbReference type="Pfam" id="PF10342">
    <property type="entry name" value="Kre9_KNH"/>
    <property type="match status" value="1"/>
</dbReference>
<protein>
    <recommendedName>
        <fullName evidence="3">Yeast cell wall synthesis Kre9/Knh1-like N-terminal domain-containing protein</fullName>
    </recommendedName>
</protein>
<name>A0A8J5QBX3_FUSOX</name>
<evidence type="ECO:0000259" key="3">
    <source>
        <dbReference type="Pfam" id="PF10342"/>
    </source>
</evidence>
<accession>A0A8J5QBX3</accession>
<dbReference type="PANTHER" id="PTHR40633:SF1">
    <property type="entry name" value="GPI ANCHORED SERINE-THREONINE RICH PROTEIN (AFU_ORTHOLOGUE AFUA_1G03630)"/>
    <property type="match status" value="1"/>
</dbReference>
<dbReference type="PANTHER" id="PTHR40633">
    <property type="entry name" value="MATRIX PROTEIN, PUTATIVE (AFU_ORTHOLOGUE AFUA_8G05410)-RELATED"/>
    <property type="match status" value="1"/>
</dbReference>
<feature type="region of interest" description="Disordered" evidence="2">
    <location>
        <begin position="248"/>
        <end position="286"/>
    </location>
</feature>
<keyword evidence="1" id="KW-0732">Signal</keyword>
<reference evidence="4" key="1">
    <citation type="submission" date="2021-04" db="EMBL/GenBank/DDBJ databases">
        <title>First draft genome resource for Brassicaceae pathogens Fusarium oxysporum f. sp. raphani and Fusarium oxysporum f. sp. rapae.</title>
        <authorList>
            <person name="Asai S."/>
        </authorList>
    </citation>
    <scope>NUCLEOTIDE SEQUENCE</scope>
    <source>
        <strain evidence="4">Tf1262</strain>
    </source>
</reference>